<organism evidence="11 12">
    <name type="scientific">Astyanax mexicanus</name>
    <name type="common">Blind cave fish</name>
    <name type="synonym">Astyanax fasciatus mexicanus</name>
    <dbReference type="NCBI Taxonomy" id="7994"/>
    <lineage>
        <taxon>Eukaryota</taxon>
        <taxon>Metazoa</taxon>
        <taxon>Chordata</taxon>
        <taxon>Craniata</taxon>
        <taxon>Vertebrata</taxon>
        <taxon>Euteleostomi</taxon>
        <taxon>Actinopterygii</taxon>
        <taxon>Neopterygii</taxon>
        <taxon>Teleostei</taxon>
        <taxon>Ostariophysi</taxon>
        <taxon>Characiformes</taxon>
        <taxon>Characoidei</taxon>
        <taxon>Acestrorhamphidae</taxon>
        <taxon>Acestrorhamphinae</taxon>
        <taxon>Astyanax</taxon>
    </lineage>
</organism>
<keyword evidence="3 9" id="KW-0812">Transmembrane</keyword>
<dbReference type="InterPro" id="IPR017452">
    <property type="entry name" value="GPCR_Rhodpsn_7TM"/>
</dbReference>
<dbReference type="PANTHER" id="PTHR24249">
    <property type="entry name" value="HISTAMINE RECEPTOR-RELATED G-PROTEIN COUPLED RECEPTOR"/>
    <property type="match status" value="1"/>
</dbReference>
<dbReference type="Proteomes" id="UP000018467">
    <property type="component" value="Unassembled WGS sequence"/>
</dbReference>
<keyword evidence="2" id="KW-1003">Cell membrane</keyword>
<protein>
    <recommendedName>
        <fullName evidence="10">G-protein coupled receptors family 1 profile domain-containing protein</fullName>
    </recommendedName>
</protein>
<feature type="transmembrane region" description="Helical" evidence="9">
    <location>
        <begin position="17"/>
        <end position="40"/>
    </location>
</feature>
<accession>A0A3B1JK04</accession>
<dbReference type="PROSITE" id="PS50262">
    <property type="entry name" value="G_PROTEIN_RECEP_F1_2"/>
    <property type="match status" value="1"/>
</dbReference>
<sequence length="288" mass="32776">MTIYFFYYIYPKEAQTVLYLLLATIAFLTFLGNLLVIITVIHFKQLHTPTNYLILSLAVADLLTCWYLGNIFCKIHSSLDVTLCTASILNLKMTPNATLLMIFVCWTISGFVGFGMIFLELGILGVEDFYYSNVACEGGCFLFVSKTASAVFTMLCFYIPAVVMISLYLKIFHIAKRQARLIQNAQILSSQRHTSVGRTEIKATKTLAIVVGVFLLFWTPYFICALIDPIIGHVVPSFLFDFFAWVGYSNSTCNPIVYALFYIWFRKSFRIILLGKIFKPNSSRIKLF</sequence>
<keyword evidence="7" id="KW-0675">Receptor</keyword>
<dbReference type="InterPro" id="IPR050569">
    <property type="entry name" value="TAAR"/>
</dbReference>
<evidence type="ECO:0000259" key="10">
    <source>
        <dbReference type="PROSITE" id="PS50262"/>
    </source>
</evidence>
<evidence type="ECO:0000256" key="2">
    <source>
        <dbReference type="ARBA" id="ARBA00022475"/>
    </source>
</evidence>
<evidence type="ECO:0000256" key="4">
    <source>
        <dbReference type="ARBA" id="ARBA00022989"/>
    </source>
</evidence>
<dbReference type="Ensembl" id="ENSAMXT00000054819.1">
    <property type="protein sequence ID" value="ENSAMXP00000041629.1"/>
    <property type="gene ID" value="ENSAMXG00000033404.1"/>
</dbReference>
<feature type="transmembrane region" description="Helical" evidence="9">
    <location>
        <begin position="52"/>
        <end position="69"/>
    </location>
</feature>
<evidence type="ECO:0000256" key="5">
    <source>
        <dbReference type="ARBA" id="ARBA00023040"/>
    </source>
</evidence>
<dbReference type="InterPro" id="IPR000276">
    <property type="entry name" value="GPCR_Rhodpsn"/>
</dbReference>
<evidence type="ECO:0000256" key="1">
    <source>
        <dbReference type="ARBA" id="ARBA00004651"/>
    </source>
</evidence>
<evidence type="ECO:0000256" key="9">
    <source>
        <dbReference type="SAM" id="Phobius"/>
    </source>
</evidence>
<dbReference type="InParanoid" id="A0A3B1JK04"/>
<dbReference type="SUPFAM" id="SSF81321">
    <property type="entry name" value="Family A G protein-coupled receptor-like"/>
    <property type="match status" value="1"/>
</dbReference>
<name>A0A3B1JK04_ASTMX</name>
<dbReference type="AlphaFoldDB" id="A0A3B1JK04"/>
<evidence type="ECO:0000313" key="11">
    <source>
        <dbReference type="Ensembl" id="ENSAMXP00000041629.1"/>
    </source>
</evidence>
<feature type="transmembrane region" description="Helical" evidence="9">
    <location>
        <begin position="151"/>
        <end position="171"/>
    </location>
</feature>
<proteinExistence type="predicted"/>
<feature type="transmembrane region" description="Helical" evidence="9">
    <location>
        <begin position="243"/>
        <end position="265"/>
    </location>
</feature>
<evidence type="ECO:0000256" key="7">
    <source>
        <dbReference type="ARBA" id="ARBA00023170"/>
    </source>
</evidence>
<reference evidence="12" key="1">
    <citation type="submission" date="2013-03" db="EMBL/GenBank/DDBJ databases">
        <authorList>
            <person name="Jeffery W."/>
            <person name="Warren W."/>
            <person name="Wilson R.K."/>
        </authorList>
    </citation>
    <scope>NUCLEOTIDE SEQUENCE</scope>
    <source>
        <strain evidence="12">female</strain>
    </source>
</reference>
<evidence type="ECO:0000256" key="8">
    <source>
        <dbReference type="ARBA" id="ARBA00023224"/>
    </source>
</evidence>
<feature type="transmembrane region" description="Helical" evidence="9">
    <location>
        <begin position="98"/>
        <end position="119"/>
    </location>
</feature>
<feature type="transmembrane region" description="Helical" evidence="9">
    <location>
        <begin position="207"/>
        <end position="231"/>
    </location>
</feature>
<dbReference type="GeneTree" id="ENSGT00950000182934"/>
<dbReference type="SMART" id="SM01381">
    <property type="entry name" value="7TM_GPCR_Srsx"/>
    <property type="match status" value="1"/>
</dbReference>
<keyword evidence="8" id="KW-0807">Transducer</keyword>
<reference evidence="12" key="2">
    <citation type="journal article" date="2014" name="Nat. Commun.">
        <title>The cavefish genome reveals candidate genes for eye loss.</title>
        <authorList>
            <person name="McGaugh S.E."/>
            <person name="Gross J.B."/>
            <person name="Aken B."/>
            <person name="Blin M."/>
            <person name="Borowsky R."/>
            <person name="Chalopin D."/>
            <person name="Hinaux H."/>
            <person name="Jeffery W.R."/>
            <person name="Keene A."/>
            <person name="Ma L."/>
            <person name="Minx P."/>
            <person name="Murphy D."/>
            <person name="O'Quin K.E."/>
            <person name="Retaux S."/>
            <person name="Rohner N."/>
            <person name="Searle S.M."/>
            <person name="Stahl B.A."/>
            <person name="Tabin C."/>
            <person name="Volff J.N."/>
            <person name="Yoshizawa M."/>
            <person name="Warren W.C."/>
        </authorList>
    </citation>
    <scope>NUCLEOTIDE SEQUENCE [LARGE SCALE GENOMIC DNA]</scope>
    <source>
        <strain evidence="12">female</strain>
    </source>
</reference>
<dbReference type="GO" id="GO:0005886">
    <property type="term" value="C:plasma membrane"/>
    <property type="evidence" value="ECO:0007669"/>
    <property type="project" value="UniProtKB-SubCell"/>
</dbReference>
<evidence type="ECO:0000313" key="12">
    <source>
        <dbReference type="Proteomes" id="UP000018467"/>
    </source>
</evidence>
<reference evidence="11" key="3">
    <citation type="submission" date="2025-08" db="UniProtKB">
        <authorList>
            <consortium name="Ensembl"/>
        </authorList>
    </citation>
    <scope>IDENTIFICATION</scope>
</reference>
<keyword evidence="6 9" id="KW-0472">Membrane</keyword>
<keyword evidence="4 9" id="KW-1133">Transmembrane helix</keyword>
<dbReference type="GO" id="GO:0001594">
    <property type="term" value="F:trace-amine receptor activity"/>
    <property type="evidence" value="ECO:0007669"/>
    <property type="project" value="TreeGrafter"/>
</dbReference>
<dbReference type="Gene3D" id="1.20.1070.10">
    <property type="entry name" value="Rhodopsin 7-helix transmembrane proteins"/>
    <property type="match status" value="1"/>
</dbReference>
<comment type="subcellular location">
    <subcellularLocation>
        <location evidence="1">Cell membrane</location>
        <topology evidence="1">Multi-pass membrane protein</topology>
    </subcellularLocation>
</comment>
<dbReference type="Pfam" id="PF00001">
    <property type="entry name" value="7tm_1"/>
    <property type="match status" value="2"/>
</dbReference>
<keyword evidence="12" id="KW-1185">Reference proteome</keyword>
<reference evidence="11" key="4">
    <citation type="submission" date="2025-09" db="UniProtKB">
        <authorList>
            <consortium name="Ensembl"/>
        </authorList>
    </citation>
    <scope>IDENTIFICATION</scope>
</reference>
<feature type="domain" description="G-protein coupled receptors family 1 profile" evidence="10">
    <location>
        <begin position="1"/>
        <end position="258"/>
    </location>
</feature>
<keyword evidence="5" id="KW-0297">G-protein coupled receptor</keyword>
<evidence type="ECO:0000256" key="3">
    <source>
        <dbReference type="ARBA" id="ARBA00022692"/>
    </source>
</evidence>
<dbReference type="PANTHER" id="PTHR24249:SF415">
    <property type="entry name" value="TRACE AMINE-ASSOCIATED RECEPTOR 1"/>
    <property type="match status" value="1"/>
</dbReference>
<evidence type="ECO:0000256" key="6">
    <source>
        <dbReference type="ARBA" id="ARBA00023136"/>
    </source>
</evidence>
<dbReference type="PRINTS" id="PR00237">
    <property type="entry name" value="GPCRRHODOPSN"/>
</dbReference>